<keyword evidence="1 4" id="KW-0479">Metal-binding</keyword>
<organism evidence="6 7">
    <name type="scientific">Methanobacterium formicicum (strain DSM 3637 / PP1)</name>
    <dbReference type="NCBI Taxonomy" id="1204725"/>
    <lineage>
        <taxon>Archaea</taxon>
        <taxon>Methanobacteriati</taxon>
        <taxon>Methanobacteriota</taxon>
        <taxon>Methanomada group</taxon>
        <taxon>Methanobacteria</taxon>
        <taxon>Methanobacteriales</taxon>
        <taxon>Methanobacteriaceae</taxon>
        <taxon>Methanobacterium</taxon>
    </lineage>
</organism>
<reference evidence="6 7" key="1">
    <citation type="journal article" date="2012" name="J. Bacteriol.">
        <title>Draft genome sequence of Methanobacterium formicicum DSM 3637, an archaebacterium isolated from the methane producer amoeba Pelomyxa palustris.</title>
        <authorList>
            <person name="Gutierrez G."/>
        </authorList>
    </citation>
    <scope>NUCLEOTIDE SEQUENCE [LARGE SCALE GENOMIC DNA]</scope>
    <source>
        <strain evidence="7">DSM 3637 / PP1</strain>
    </source>
</reference>
<evidence type="ECO:0000313" key="7">
    <source>
        <dbReference type="Proteomes" id="UP000007360"/>
    </source>
</evidence>
<dbReference type="GO" id="GO:0090613">
    <property type="term" value="F:5'-deoxyadenosine deaminase activity"/>
    <property type="evidence" value="ECO:0007669"/>
    <property type="project" value="UniProtKB-UniRule"/>
</dbReference>
<dbReference type="InterPro" id="IPR011059">
    <property type="entry name" value="Metal-dep_hydrolase_composite"/>
</dbReference>
<feature type="binding site" evidence="4">
    <location>
        <position position="212"/>
    </location>
    <ligand>
        <name>substrate</name>
    </ligand>
</feature>
<dbReference type="GO" id="GO:0050270">
    <property type="term" value="F:S-adenosylhomocysteine deaminase activity"/>
    <property type="evidence" value="ECO:0007669"/>
    <property type="project" value="UniProtKB-EC"/>
</dbReference>
<dbReference type="PANTHER" id="PTHR43794">
    <property type="entry name" value="AMINOHYDROLASE SSNA-RELATED"/>
    <property type="match status" value="1"/>
</dbReference>
<dbReference type="Pfam" id="PF01979">
    <property type="entry name" value="Amidohydro_1"/>
    <property type="match status" value="1"/>
</dbReference>
<feature type="binding site" evidence="4">
    <location>
        <position position="182"/>
    </location>
    <ligand>
        <name>substrate</name>
    </ligand>
</feature>
<comment type="pathway">
    <text evidence="4">Amino-acid biosynthesis; S-adenosyl-L-methionine biosynthesis.</text>
</comment>
<evidence type="ECO:0000259" key="5">
    <source>
        <dbReference type="Pfam" id="PF01979"/>
    </source>
</evidence>
<keyword evidence="2 4" id="KW-0378">Hydrolase</keyword>
<dbReference type="InterPro" id="IPR032466">
    <property type="entry name" value="Metal_Hydrolase"/>
</dbReference>
<comment type="subunit">
    <text evidence="4">Homotetramer.</text>
</comment>
<dbReference type="InterPro" id="IPR023512">
    <property type="entry name" value="Deaminase_MtaD/DadD"/>
</dbReference>
<evidence type="ECO:0000313" key="6">
    <source>
        <dbReference type="EMBL" id="EKF87035.1"/>
    </source>
</evidence>
<dbReference type="FunFam" id="3.20.20.140:FF:000014">
    <property type="entry name" value="5-methylthioadenosine/S-adenosylhomocysteine deaminase"/>
    <property type="match status" value="1"/>
</dbReference>
<feature type="domain" description="Amidohydrolase-related" evidence="5">
    <location>
        <begin position="52"/>
        <end position="400"/>
    </location>
</feature>
<comment type="catalytic activity">
    <reaction evidence="4">
        <text>S-methyl-5'-thioadenosine + H2O + H(+) = S-methyl-5'-thioinosine + NH4(+)</text>
        <dbReference type="Rhea" id="RHEA:25025"/>
        <dbReference type="ChEBI" id="CHEBI:15377"/>
        <dbReference type="ChEBI" id="CHEBI:15378"/>
        <dbReference type="ChEBI" id="CHEBI:17509"/>
        <dbReference type="ChEBI" id="CHEBI:28938"/>
        <dbReference type="ChEBI" id="CHEBI:48595"/>
        <dbReference type="EC" id="3.5.4.31"/>
    </reaction>
</comment>
<comment type="function">
    <text evidence="4">Catalyzes the deamination of three SAM-derived enzymatic products, namely 5'-deoxyadenosine, S-adenosyl-L-homocysteine, and 5'-methylthioadenosine, to produce the inosine analogs. Can also deaminate adenosine. The preferred substrate for this enzyme is 5'-deoxyadenosine, but all these substrates are efficiently deaminated. Likely functions in a S-adenosyl-L-methionine (SAM) recycling pathway from S-adenosyl-L-homocysteine (SAH) produced from SAM-dependent methylation reactions. May also be involved in the recycling of 5'-deoxyadenosine, whereupon the 5'-deoxyribose moiety of 5'-deoxyinosine is further metabolized to deoxyhexoses used for the biosynthesis of aromatic amino acids in methanogens.</text>
</comment>
<comment type="caution">
    <text evidence="6">The sequence shown here is derived from an EMBL/GenBank/DDBJ whole genome shotgun (WGS) entry which is preliminary data.</text>
</comment>
<dbReference type="EC" id="3.5.4.28" evidence="4"/>
<feature type="binding site" evidence="4">
    <location>
        <position position="61"/>
    </location>
    <ligand>
        <name>Zn(2+)</name>
        <dbReference type="ChEBI" id="CHEBI:29105"/>
    </ligand>
</feature>
<dbReference type="CDD" id="cd01298">
    <property type="entry name" value="ATZ_TRZ_like"/>
    <property type="match status" value="1"/>
</dbReference>
<gene>
    <name evidence="4" type="primary">dadD</name>
    <name evidence="6" type="ORF">A994_02075</name>
</gene>
<dbReference type="HAMAP" id="MF_01281">
    <property type="entry name" value="MTA_SAH_deamin"/>
    <property type="match status" value="1"/>
</dbReference>
<dbReference type="Gene3D" id="2.30.40.10">
    <property type="entry name" value="Urease, subunit C, domain 1"/>
    <property type="match status" value="1"/>
</dbReference>
<dbReference type="EMBL" id="AMPO01000001">
    <property type="protein sequence ID" value="EKF87035.1"/>
    <property type="molecule type" value="Genomic_DNA"/>
</dbReference>
<feature type="binding site" evidence="4">
    <location>
        <position position="297"/>
    </location>
    <ligand>
        <name>substrate</name>
    </ligand>
</feature>
<dbReference type="GO" id="GO:0046872">
    <property type="term" value="F:metal ion binding"/>
    <property type="evidence" value="ECO:0007669"/>
    <property type="project" value="UniProtKB-KW"/>
</dbReference>
<dbReference type="GO" id="GO:0090614">
    <property type="term" value="F:5'-methylthioadenosine deaminase activity"/>
    <property type="evidence" value="ECO:0007669"/>
    <property type="project" value="UniProtKB-EC"/>
</dbReference>
<dbReference type="InterPro" id="IPR050287">
    <property type="entry name" value="MTA/SAH_deaminase"/>
</dbReference>
<dbReference type="PANTHER" id="PTHR43794:SF11">
    <property type="entry name" value="AMIDOHYDROLASE-RELATED DOMAIN-CONTAINING PROTEIN"/>
    <property type="match status" value="1"/>
</dbReference>
<evidence type="ECO:0000256" key="2">
    <source>
        <dbReference type="ARBA" id="ARBA00022801"/>
    </source>
</evidence>
<comment type="miscellaneous">
    <text evidence="4">SAH is a product of SAM methyltransferases and is known to be a feedback inhibitor of these enzymes. As a result of this inhibition, organisms have evolved efficient enzymes to metabolize SAH via different pathways. The pathway found in methanogens differs from the canonical pathway, it uses the deamination of S-adenosyl-L-homocysteine to form S-inosyl-L-homocysteine for the regeneration of SAM from S-adenosyl-L-homocysteine. 5'-deoxyadenosine is a radical SAM enzyme reaction product which strongly inhibits radical SAM enzymes. A pathway for removing this product must be present in methanogens where the MTA/SAH nucleosidase which normally metabolizes this compound is absent.</text>
</comment>
<comment type="catalytic activity">
    <reaction evidence="4">
        <text>S-adenosyl-L-homocysteine + H2O + H(+) = S-inosyl-L-homocysteine + NH4(+)</text>
        <dbReference type="Rhea" id="RHEA:20716"/>
        <dbReference type="ChEBI" id="CHEBI:15377"/>
        <dbReference type="ChEBI" id="CHEBI:15378"/>
        <dbReference type="ChEBI" id="CHEBI:28938"/>
        <dbReference type="ChEBI" id="CHEBI:57856"/>
        <dbReference type="ChEBI" id="CHEBI:57985"/>
        <dbReference type="EC" id="3.5.4.28"/>
    </reaction>
</comment>
<feature type="binding site" evidence="4">
    <location>
        <position position="297"/>
    </location>
    <ligand>
        <name>Zn(2+)</name>
        <dbReference type="ChEBI" id="CHEBI:29105"/>
    </ligand>
</feature>
<comment type="similarity">
    <text evidence="4">Belongs to the metallo-dependent hydrolases superfamily. MTA/SAH deaminase family.</text>
</comment>
<dbReference type="EC" id="3.5.4.4" evidence="4"/>
<dbReference type="GO" id="GO:0004000">
    <property type="term" value="F:adenosine deaminase activity"/>
    <property type="evidence" value="ECO:0007669"/>
    <property type="project" value="UniProtKB-UniRule"/>
</dbReference>
<dbReference type="OrthoDB" id="372084at2157"/>
<feature type="binding site" evidence="4">
    <location>
        <position position="90"/>
    </location>
    <ligand>
        <name>substrate</name>
    </ligand>
</feature>
<comment type="caution">
    <text evidence="4">Lacks conserved residue(s) required for the propagation of feature annotation.</text>
</comment>
<dbReference type="AlphaFoldDB" id="K2RW89"/>
<keyword evidence="3 4" id="KW-0862">Zinc</keyword>
<dbReference type="EC" id="3.5.4.41" evidence="4"/>
<comment type="cofactor">
    <cofactor evidence="4">
        <name>Zn(2+)</name>
        <dbReference type="ChEBI" id="CHEBI:29105"/>
    </cofactor>
    <text evidence="4">Binds 1 zinc ion per subunit.</text>
</comment>
<dbReference type="Proteomes" id="UP000007360">
    <property type="component" value="Unassembled WGS sequence"/>
</dbReference>
<dbReference type="EC" id="3.5.4.31" evidence="4"/>
<dbReference type="InterPro" id="IPR006680">
    <property type="entry name" value="Amidohydro-rel"/>
</dbReference>
<dbReference type="Gene3D" id="3.20.20.140">
    <property type="entry name" value="Metal-dependent hydrolases"/>
    <property type="match status" value="1"/>
</dbReference>
<proteinExistence type="inferred from homology"/>
<evidence type="ECO:0000256" key="3">
    <source>
        <dbReference type="ARBA" id="ARBA00022833"/>
    </source>
</evidence>
<protein>
    <recommendedName>
        <fullName evidence="4">5'-deoxyadenosine deaminase</fullName>
        <shortName evidence="4">5'-dA deaminase</shortName>
        <ecNumber evidence="4">3.5.4.41</ecNumber>
    </recommendedName>
    <alternativeName>
        <fullName evidence="4">5'-methylthioadenosine deaminase</fullName>
        <shortName evidence="4">MTA deaminase</shortName>
        <ecNumber evidence="4">3.5.4.31</ecNumber>
    </alternativeName>
    <alternativeName>
        <fullName evidence="4">Adenosine deaminase</fullName>
        <ecNumber evidence="4">3.5.4.4</ecNumber>
    </alternativeName>
    <alternativeName>
        <fullName evidence="4">S-adenosylhomocysteine deaminase</fullName>
        <shortName evidence="4">SAH deaminase</shortName>
        <ecNumber evidence="4">3.5.4.28</ecNumber>
    </alternativeName>
</protein>
<comment type="catalytic activity">
    <reaction evidence="4">
        <text>5'-deoxyadenosine + H2O + H(+) = 5'-deoxyinosine + NH4(+)</text>
        <dbReference type="Rhea" id="RHEA:42892"/>
        <dbReference type="ChEBI" id="CHEBI:15377"/>
        <dbReference type="ChEBI" id="CHEBI:15378"/>
        <dbReference type="ChEBI" id="CHEBI:17319"/>
        <dbReference type="ChEBI" id="CHEBI:28938"/>
        <dbReference type="ChEBI" id="CHEBI:82775"/>
        <dbReference type="EC" id="3.5.4.41"/>
    </reaction>
</comment>
<dbReference type="UniPathway" id="UPA00315"/>
<dbReference type="RefSeq" id="WP_004029610.1">
    <property type="nucleotide sequence ID" value="NZ_AMPO01000001.1"/>
</dbReference>
<dbReference type="SUPFAM" id="SSF51338">
    <property type="entry name" value="Composite domain of metallo-dependent hydrolases"/>
    <property type="match status" value="1"/>
</dbReference>
<sequence length="430" mass="47413">METQTIQIKNTTILADEVKKGSVLIEDDKIVDITRSNSSNGADEIINGEGKFLIPGLVNTHTHLSMSLMRGLADDLPLDVWLNDHIWPVEAHLEGEHCYAGALLSALEMIKSGTTTCNDMYFFMDDVARAIDKAGMRGLLCHGMIDLFDGEKRKAEYKETLRIIEKCHNTADGRIQVALGPHTPYTCSTELLNWVRKKADEKGLRIHIHVSETEKEVEDSLNDRLKRPFEYLEDIKFLGPDVTAAHSVWLSGAEISLIKDNNVKLSHNPLSNMKLASGISPVSDLLANDVCVSLGTDGAASNNNLDLFQEMKTSSLLQKVRKLDPTVLPAGKVLEMATINGATALGMEKEIGTIEVGKKADMVLVDMKAPHLTPYRNPVSHLVYSAEGADVNTVICNGQILMREREVLVMDEVEVMELAENAAEDLLSRI</sequence>
<dbReference type="SUPFAM" id="SSF51556">
    <property type="entry name" value="Metallo-dependent hydrolases"/>
    <property type="match status" value="1"/>
</dbReference>
<feature type="binding site" evidence="4">
    <location>
        <position position="63"/>
    </location>
    <ligand>
        <name>Zn(2+)</name>
        <dbReference type="ChEBI" id="CHEBI:29105"/>
    </ligand>
</feature>
<dbReference type="PATRIC" id="fig|1204725.3.peg.418"/>
<evidence type="ECO:0000256" key="1">
    <source>
        <dbReference type="ARBA" id="ARBA00022723"/>
    </source>
</evidence>
<keyword evidence="7" id="KW-1185">Reference proteome</keyword>
<accession>K2RW89</accession>
<feature type="binding site" evidence="4">
    <location>
        <position position="209"/>
    </location>
    <ligand>
        <name>Zn(2+)</name>
        <dbReference type="ChEBI" id="CHEBI:29105"/>
    </ligand>
</feature>
<name>K2RW89_METFP</name>
<dbReference type="GO" id="GO:0006556">
    <property type="term" value="P:S-adenosylmethionine biosynthetic process"/>
    <property type="evidence" value="ECO:0007669"/>
    <property type="project" value="UniProtKB-UniRule"/>
</dbReference>
<dbReference type="NCBIfam" id="NF004701">
    <property type="entry name" value="PRK06038.1"/>
    <property type="match status" value="1"/>
</dbReference>
<evidence type="ECO:0000256" key="4">
    <source>
        <dbReference type="HAMAP-Rule" id="MF_01281"/>
    </source>
</evidence>
<comment type="catalytic activity">
    <reaction evidence="4">
        <text>adenosine + H2O + H(+) = inosine + NH4(+)</text>
        <dbReference type="Rhea" id="RHEA:24408"/>
        <dbReference type="ChEBI" id="CHEBI:15377"/>
        <dbReference type="ChEBI" id="CHEBI:15378"/>
        <dbReference type="ChEBI" id="CHEBI:16335"/>
        <dbReference type="ChEBI" id="CHEBI:17596"/>
        <dbReference type="ChEBI" id="CHEBI:28938"/>
        <dbReference type="EC" id="3.5.4.4"/>
    </reaction>
</comment>